<evidence type="ECO:0000256" key="1">
    <source>
        <dbReference type="SAM" id="MobiDB-lite"/>
    </source>
</evidence>
<feature type="compositionally biased region" description="Acidic residues" evidence="1">
    <location>
        <begin position="107"/>
        <end position="118"/>
    </location>
</feature>
<organism evidence="2 3">
    <name type="scientific">Botryotinia narcissicola</name>
    <dbReference type="NCBI Taxonomy" id="278944"/>
    <lineage>
        <taxon>Eukaryota</taxon>
        <taxon>Fungi</taxon>
        <taxon>Dikarya</taxon>
        <taxon>Ascomycota</taxon>
        <taxon>Pezizomycotina</taxon>
        <taxon>Leotiomycetes</taxon>
        <taxon>Helotiales</taxon>
        <taxon>Sclerotiniaceae</taxon>
        <taxon>Botryotinia</taxon>
    </lineage>
</organism>
<comment type="caution">
    <text evidence="2">The sequence shown here is derived from an EMBL/GenBank/DDBJ whole genome shotgun (WGS) entry which is preliminary data.</text>
</comment>
<proteinExistence type="predicted"/>
<dbReference type="OrthoDB" id="3557034at2759"/>
<name>A0A4Z1ICY2_9HELO</name>
<feature type="compositionally biased region" description="Polar residues" evidence="1">
    <location>
        <begin position="128"/>
        <end position="137"/>
    </location>
</feature>
<feature type="compositionally biased region" description="Basic and acidic residues" evidence="1">
    <location>
        <begin position="92"/>
        <end position="106"/>
    </location>
</feature>
<dbReference type="AlphaFoldDB" id="A0A4Z1ICY2"/>
<evidence type="ECO:0000313" key="2">
    <source>
        <dbReference type="EMBL" id="TGO59491.1"/>
    </source>
</evidence>
<evidence type="ECO:0000313" key="3">
    <source>
        <dbReference type="Proteomes" id="UP000297452"/>
    </source>
</evidence>
<feature type="region of interest" description="Disordered" evidence="1">
    <location>
        <begin position="92"/>
        <end position="176"/>
    </location>
</feature>
<dbReference type="STRING" id="278944.A0A4Z1ICY2"/>
<feature type="compositionally biased region" description="Acidic residues" evidence="1">
    <location>
        <begin position="151"/>
        <end position="163"/>
    </location>
</feature>
<sequence length="176" mass="20178">MRAALSSILLAQRSALARIETIKAINCDPDACYLPIHEDPKFRAELNEGLHKLGQASLGYHVKYHYISMIDNRAVEVQVIAELDRYAAKLEKNLKERERERSRGEETESELEVEEPSELETTLMSEPWGTSIQSPESTKMKRKLKEKEIASGDETETDEEMEEFLTPKITPISKLW</sequence>
<keyword evidence="3" id="KW-1185">Reference proteome</keyword>
<accession>A0A4Z1ICY2</accession>
<dbReference type="EMBL" id="PQXJ01000161">
    <property type="protein sequence ID" value="TGO59491.1"/>
    <property type="molecule type" value="Genomic_DNA"/>
</dbReference>
<dbReference type="Proteomes" id="UP000297452">
    <property type="component" value="Unassembled WGS sequence"/>
</dbReference>
<reference evidence="2 3" key="1">
    <citation type="submission" date="2017-12" db="EMBL/GenBank/DDBJ databases">
        <title>Comparative genomics of Botrytis spp.</title>
        <authorList>
            <person name="Valero-Jimenez C.A."/>
            <person name="Tapia P."/>
            <person name="Veloso J."/>
            <person name="Silva-Moreno E."/>
            <person name="Staats M."/>
            <person name="Valdes J.H."/>
            <person name="Van Kan J.A.L."/>
        </authorList>
    </citation>
    <scope>NUCLEOTIDE SEQUENCE [LARGE SCALE GENOMIC DNA]</scope>
    <source>
        <strain evidence="2 3">MUCL2120</strain>
    </source>
</reference>
<gene>
    <name evidence="2" type="ORF">BOTNAR_0161g00020</name>
</gene>
<protein>
    <submittedName>
        <fullName evidence="2">Uncharacterized protein</fullName>
    </submittedName>
</protein>